<comment type="caution">
    <text evidence="3">The sequence shown here is derived from an EMBL/GenBank/DDBJ whole genome shotgun (WGS) entry which is preliminary data.</text>
</comment>
<evidence type="ECO:0008006" key="5">
    <source>
        <dbReference type="Google" id="ProtNLM"/>
    </source>
</evidence>
<feature type="chain" id="PRO_5037302293" description="Lipoprotein" evidence="2">
    <location>
        <begin position="30"/>
        <end position="76"/>
    </location>
</feature>
<organism evidence="3 4">
    <name type="scientific">Peribacillus frigoritolerans</name>
    <dbReference type="NCBI Taxonomy" id="450367"/>
    <lineage>
        <taxon>Bacteria</taxon>
        <taxon>Bacillati</taxon>
        <taxon>Bacillota</taxon>
        <taxon>Bacilli</taxon>
        <taxon>Bacillales</taxon>
        <taxon>Bacillaceae</taxon>
        <taxon>Peribacillus</taxon>
    </lineage>
</organism>
<evidence type="ECO:0000256" key="1">
    <source>
        <dbReference type="SAM" id="MobiDB-lite"/>
    </source>
</evidence>
<sequence>MNGNSFLHSYLNVFLLTALCLITLSGCQAASDNVINQSKQEDSLSNEDTVPVRILQMKRKERHSQPRSSKLLTEIQ</sequence>
<dbReference type="AlphaFoldDB" id="A0A941JAD5"/>
<reference evidence="3" key="1">
    <citation type="submission" date="2021-04" db="EMBL/GenBank/DDBJ databases">
        <title>Whole genome sequencing of Enterococci isolates from hospitalized patients.</title>
        <authorList>
            <person name="Ogoti B.M."/>
            <person name="Onyambu F.G."/>
        </authorList>
    </citation>
    <scope>NUCLEOTIDE SEQUENCE</scope>
    <source>
        <strain evidence="3">242</strain>
    </source>
</reference>
<protein>
    <recommendedName>
        <fullName evidence="5">Lipoprotein</fullName>
    </recommendedName>
</protein>
<name>A0A941JAD5_9BACI</name>
<feature type="compositionally biased region" description="Polar residues" evidence="1">
    <location>
        <begin position="66"/>
        <end position="76"/>
    </location>
</feature>
<accession>A0A941JAD5</accession>
<evidence type="ECO:0000256" key="2">
    <source>
        <dbReference type="SAM" id="SignalP"/>
    </source>
</evidence>
<feature type="region of interest" description="Disordered" evidence="1">
    <location>
        <begin position="57"/>
        <end position="76"/>
    </location>
</feature>
<dbReference type="Proteomes" id="UP000680045">
    <property type="component" value="Unassembled WGS sequence"/>
</dbReference>
<keyword evidence="2" id="KW-0732">Signal</keyword>
<feature type="signal peptide" evidence="2">
    <location>
        <begin position="1"/>
        <end position="29"/>
    </location>
</feature>
<evidence type="ECO:0000313" key="3">
    <source>
        <dbReference type="EMBL" id="MBR8644654.1"/>
    </source>
</evidence>
<gene>
    <name evidence="3" type="ORF">KEH51_09765</name>
</gene>
<dbReference type="EMBL" id="JAGTPW010000014">
    <property type="protein sequence ID" value="MBR8644654.1"/>
    <property type="molecule type" value="Genomic_DNA"/>
</dbReference>
<proteinExistence type="predicted"/>
<evidence type="ECO:0000313" key="4">
    <source>
        <dbReference type="Proteomes" id="UP000680045"/>
    </source>
</evidence>